<keyword evidence="5" id="KW-1185">Reference proteome</keyword>
<dbReference type="AlphaFoldDB" id="A0A073IDM9"/>
<evidence type="ECO:0000313" key="5">
    <source>
        <dbReference type="Proteomes" id="UP000027734"/>
    </source>
</evidence>
<dbReference type="RefSeq" id="WP_052033253.1">
    <property type="nucleotide sequence ID" value="NZ_JAMC01000013.1"/>
</dbReference>
<dbReference type="PIRSF" id="PIRSF029218">
    <property type="entry name" value="ParE"/>
    <property type="match status" value="1"/>
</dbReference>
<evidence type="ECO:0000256" key="2">
    <source>
        <dbReference type="ARBA" id="ARBA00022649"/>
    </source>
</evidence>
<dbReference type="InterPro" id="IPR028344">
    <property type="entry name" value="ParE1/4"/>
</dbReference>
<organism evidence="4 5">
    <name type="scientific">Sulfitobacter donghicola DSW-25 = KCTC 12864 = JCM 14565</name>
    <dbReference type="NCBI Taxonomy" id="1300350"/>
    <lineage>
        <taxon>Bacteria</taxon>
        <taxon>Pseudomonadati</taxon>
        <taxon>Pseudomonadota</taxon>
        <taxon>Alphaproteobacteria</taxon>
        <taxon>Rhodobacterales</taxon>
        <taxon>Roseobacteraceae</taxon>
        <taxon>Sulfitobacter</taxon>
    </lineage>
</organism>
<evidence type="ECO:0000256" key="1">
    <source>
        <dbReference type="ARBA" id="ARBA00006226"/>
    </source>
</evidence>
<name>A0A073IDM9_9RHOB</name>
<protein>
    <recommendedName>
        <fullName evidence="3">Toxin</fullName>
    </recommendedName>
</protein>
<reference evidence="4 5" key="1">
    <citation type="submission" date="2014-01" db="EMBL/GenBank/DDBJ databases">
        <title>Sulfitobacter donghicola JCM 14565 Genome Sequencing.</title>
        <authorList>
            <person name="Lai Q."/>
            <person name="Hong Z."/>
        </authorList>
    </citation>
    <scope>NUCLEOTIDE SEQUENCE [LARGE SCALE GENOMIC DNA]</scope>
    <source>
        <strain evidence="4 5">JCM 14565</strain>
    </source>
</reference>
<dbReference type="eggNOG" id="COG3668">
    <property type="taxonomic scope" value="Bacteria"/>
</dbReference>
<gene>
    <name evidence="4" type="ORF">DSW25_04735</name>
</gene>
<dbReference type="InterPro" id="IPR007712">
    <property type="entry name" value="RelE/ParE_toxin"/>
</dbReference>
<proteinExistence type="inferred from homology"/>
<dbReference type="InterPro" id="IPR051803">
    <property type="entry name" value="TA_system_RelE-like_toxin"/>
</dbReference>
<keyword evidence="2" id="KW-1277">Toxin-antitoxin system</keyword>
<dbReference type="PANTHER" id="PTHR33755:SF9">
    <property type="entry name" value="TOXIN PARE1"/>
    <property type="match status" value="1"/>
</dbReference>
<sequence length="98" mass="11225">MEKIRLTPLARQDLRDIWTFGAETWGDAQAERYFDAIYATLELIADFPDIARLRQEFSPPIRLHPHQSHVIAYDAAEGGIDVIRILHMKADVLALLEP</sequence>
<dbReference type="InterPro" id="IPR035093">
    <property type="entry name" value="RelE/ParE_toxin_dom_sf"/>
</dbReference>
<comment type="caution">
    <text evidence="4">The sequence shown here is derived from an EMBL/GenBank/DDBJ whole genome shotgun (WGS) entry which is preliminary data.</text>
</comment>
<dbReference type="STRING" id="1300350.Z948_3595"/>
<dbReference type="Gene3D" id="3.30.2310.20">
    <property type="entry name" value="RelE-like"/>
    <property type="match status" value="1"/>
</dbReference>
<accession>A0A073IDM9</accession>
<dbReference type="OrthoDB" id="7173315at2"/>
<evidence type="ECO:0000313" key="4">
    <source>
        <dbReference type="EMBL" id="KEJ87849.1"/>
    </source>
</evidence>
<dbReference type="EMBL" id="JAMC01000013">
    <property type="protein sequence ID" value="KEJ87849.1"/>
    <property type="molecule type" value="Genomic_DNA"/>
</dbReference>
<evidence type="ECO:0000256" key="3">
    <source>
        <dbReference type="PIRNR" id="PIRNR029218"/>
    </source>
</evidence>
<comment type="similarity">
    <text evidence="1 3">Belongs to the RelE toxin family.</text>
</comment>
<dbReference type="Proteomes" id="UP000027734">
    <property type="component" value="Unassembled WGS sequence"/>
</dbReference>
<dbReference type="Pfam" id="PF05016">
    <property type="entry name" value="ParE_toxin"/>
    <property type="match status" value="1"/>
</dbReference>
<dbReference type="PANTHER" id="PTHR33755">
    <property type="entry name" value="TOXIN PARE1-RELATED"/>
    <property type="match status" value="1"/>
</dbReference>